<name>A0A2P2IL36_RHIMU</name>
<proteinExistence type="predicted"/>
<evidence type="ECO:0000313" key="1">
    <source>
        <dbReference type="EMBL" id="MBW81944.1"/>
    </source>
</evidence>
<sequence>MSKFVVPSPYSANLIFFCLYKTRKNVVISQFASLVFIAGPHDNWQSSQASWDYCQHFFISK</sequence>
<dbReference type="EMBL" id="GGEC01001461">
    <property type="protein sequence ID" value="MBW81944.1"/>
    <property type="molecule type" value="Transcribed_RNA"/>
</dbReference>
<accession>A0A2P2IL36</accession>
<dbReference type="AlphaFoldDB" id="A0A2P2IL36"/>
<organism evidence="1">
    <name type="scientific">Rhizophora mucronata</name>
    <name type="common">Asiatic mangrove</name>
    <dbReference type="NCBI Taxonomy" id="61149"/>
    <lineage>
        <taxon>Eukaryota</taxon>
        <taxon>Viridiplantae</taxon>
        <taxon>Streptophyta</taxon>
        <taxon>Embryophyta</taxon>
        <taxon>Tracheophyta</taxon>
        <taxon>Spermatophyta</taxon>
        <taxon>Magnoliopsida</taxon>
        <taxon>eudicotyledons</taxon>
        <taxon>Gunneridae</taxon>
        <taxon>Pentapetalae</taxon>
        <taxon>rosids</taxon>
        <taxon>fabids</taxon>
        <taxon>Malpighiales</taxon>
        <taxon>Rhizophoraceae</taxon>
        <taxon>Rhizophora</taxon>
    </lineage>
</organism>
<protein>
    <submittedName>
        <fullName evidence="1">Uncharacterized protein</fullName>
    </submittedName>
</protein>
<reference evidence="1" key="1">
    <citation type="submission" date="2018-02" db="EMBL/GenBank/DDBJ databases">
        <title>Rhizophora mucronata_Transcriptome.</title>
        <authorList>
            <person name="Meera S.P."/>
            <person name="Sreeshan A."/>
            <person name="Augustine A."/>
        </authorList>
    </citation>
    <scope>NUCLEOTIDE SEQUENCE</scope>
    <source>
        <tissue evidence="1">Leaf</tissue>
    </source>
</reference>